<keyword evidence="5" id="KW-0378">Hydrolase</keyword>
<dbReference type="InterPro" id="IPR002125">
    <property type="entry name" value="CMP_dCMP_dom"/>
</dbReference>
<gene>
    <name evidence="9" type="ORF">CARUB_v10007499mg</name>
</gene>
<dbReference type="eggNOG" id="KOG0833">
    <property type="taxonomic scope" value="Eukaryota"/>
</dbReference>
<dbReference type="SUPFAM" id="SSF53927">
    <property type="entry name" value="Cytidine deaminase-like"/>
    <property type="match status" value="2"/>
</dbReference>
<dbReference type="FunFam" id="3.40.140.10:FF:000041">
    <property type="entry name" value="Cytidine deaminase"/>
    <property type="match status" value="1"/>
</dbReference>
<dbReference type="GO" id="GO:0046135">
    <property type="term" value="P:pyrimidine nucleoside catabolic process"/>
    <property type="evidence" value="ECO:0007669"/>
    <property type="project" value="UniProtKB-ARBA"/>
</dbReference>
<name>R0FAW1_9BRAS</name>
<evidence type="ECO:0000256" key="3">
    <source>
        <dbReference type="ARBA" id="ARBA00012783"/>
    </source>
</evidence>
<dbReference type="InterPro" id="IPR016193">
    <property type="entry name" value="Cytidine_deaminase-like"/>
</dbReference>
<dbReference type="GO" id="GO:0005829">
    <property type="term" value="C:cytosol"/>
    <property type="evidence" value="ECO:0007669"/>
    <property type="project" value="TreeGrafter"/>
</dbReference>
<feature type="domain" description="CMP/dCMP-type deaminase" evidence="8">
    <location>
        <begin position="28"/>
        <end position="160"/>
    </location>
</feature>
<keyword evidence="10" id="KW-1185">Reference proteome</keyword>
<dbReference type="EMBL" id="KB870811">
    <property type="protein sequence ID" value="EOA18876.1"/>
    <property type="molecule type" value="Genomic_DNA"/>
</dbReference>
<organism evidence="9 10">
    <name type="scientific">Capsella rubella</name>
    <dbReference type="NCBI Taxonomy" id="81985"/>
    <lineage>
        <taxon>Eukaryota</taxon>
        <taxon>Viridiplantae</taxon>
        <taxon>Streptophyta</taxon>
        <taxon>Embryophyta</taxon>
        <taxon>Tracheophyta</taxon>
        <taxon>Spermatophyta</taxon>
        <taxon>Magnoliopsida</taxon>
        <taxon>eudicotyledons</taxon>
        <taxon>Gunneridae</taxon>
        <taxon>Pentapetalae</taxon>
        <taxon>rosids</taxon>
        <taxon>malvids</taxon>
        <taxon>Brassicales</taxon>
        <taxon>Brassicaceae</taxon>
        <taxon>Camelineae</taxon>
        <taxon>Capsella</taxon>
    </lineage>
</organism>
<sequence>MKSQNTTIAKDAYKFVYTANEAASEGVTEPKRLPMLIKKTMSLARAPISTYKVGAVGRASSGRVYLGVNVDFPGLPLNQSIHATQFLVTNLALNSEEGLRQLAVGVSTDGIEIGAPCGNCRQFLLEISNAPDIKILSRSKRVEASFTTLKCLFSDRLTPDQVLPKGTPLLLDKRDNYLSLPSPVQGEICSETDCSHLKCRALAAANSSFSPYTDSPSGVALLDNEGNVYRGWYIESVAAIPSLGPVQAALVDFVARGRGKGFDKIVGAVLVEKSIANVRQERTAKMILETIADPNCDFKVFYCKDDLGQKLMTTRFRF</sequence>
<dbReference type="GO" id="GO:0008270">
    <property type="term" value="F:zinc ion binding"/>
    <property type="evidence" value="ECO:0007669"/>
    <property type="project" value="InterPro"/>
</dbReference>
<feature type="binding site" evidence="7">
    <location>
        <position position="117"/>
    </location>
    <ligand>
        <name>Zn(2+)</name>
        <dbReference type="ChEBI" id="CHEBI:29105"/>
        <note>catalytic</note>
    </ligand>
</feature>
<dbReference type="OrthoDB" id="414540at2759"/>
<keyword evidence="6 7" id="KW-0862">Zinc</keyword>
<proteinExistence type="inferred from homology"/>
<comment type="subunit">
    <text evidence="2">Homodimer.</text>
</comment>
<dbReference type="KEGG" id="crb:17878671"/>
<dbReference type="InterPro" id="IPR050202">
    <property type="entry name" value="Cyt/Deoxycyt_deaminase"/>
</dbReference>
<dbReference type="CDD" id="cd01283">
    <property type="entry name" value="cytidine_deaminase"/>
    <property type="match status" value="1"/>
</dbReference>
<dbReference type="GO" id="GO:0004126">
    <property type="term" value="F:cytidine deaminase activity"/>
    <property type="evidence" value="ECO:0007669"/>
    <property type="project" value="UniProtKB-EC"/>
</dbReference>
<dbReference type="PANTHER" id="PTHR11644:SF2">
    <property type="entry name" value="CYTIDINE DEAMINASE"/>
    <property type="match status" value="1"/>
</dbReference>
<evidence type="ECO:0000313" key="10">
    <source>
        <dbReference type="Proteomes" id="UP000029121"/>
    </source>
</evidence>
<dbReference type="InterPro" id="IPR006263">
    <property type="entry name" value="Cyt_deam_dimer"/>
</dbReference>
<evidence type="ECO:0000256" key="4">
    <source>
        <dbReference type="ARBA" id="ARBA00022723"/>
    </source>
</evidence>
<evidence type="ECO:0000256" key="5">
    <source>
        <dbReference type="ARBA" id="ARBA00022801"/>
    </source>
</evidence>
<evidence type="ECO:0000313" key="9">
    <source>
        <dbReference type="EMBL" id="EOA18876.1"/>
    </source>
</evidence>
<keyword evidence="4 7" id="KW-0479">Metal-binding</keyword>
<evidence type="ECO:0000256" key="6">
    <source>
        <dbReference type="ARBA" id="ARBA00022833"/>
    </source>
</evidence>
<dbReference type="AlphaFoldDB" id="R0FAW1"/>
<dbReference type="Proteomes" id="UP000029121">
    <property type="component" value="Unassembled WGS sequence"/>
</dbReference>
<accession>R0FAW1</accession>
<comment type="similarity">
    <text evidence="1">Belongs to the cytidine and deoxycytidylate deaminase family.</text>
</comment>
<dbReference type="NCBIfam" id="TIGR01355">
    <property type="entry name" value="cyt_deam_dimer"/>
    <property type="match status" value="1"/>
</dbReference>
<dbReference type="InterPro" id="IPR013171">
    <property type="entry name" value="Cyd/dCyd_deaminase_Zn-bd"/>
</dbReference>
<dbReference type="Gene3D" id="3.40.140.10">
    <property type="entry name" value="Cytidine Deaminase, domain 2"/>
    <property type="match status" value="2"/>
</dbReference>
<dbReference type="GO" id="GO:0042803">
    <property type="term" value="F:protein homodimerization activity"/>
    <property type="evidence" value="ECO:0007669"/>
    <property type="project" value="UniProtKB-ARBA"/>
</dbReference>
<feature type="binding site" evidence="7">
    <location>
        <position position="82"/>
    </location>
    <ligand>
        <name>Zn(2+)</name>
        <dbReference type="ChEBI" id="CHEBI:29105"/>
        <note>catalytic</note>
    </ligand>
</feature>
<dbReference type="PIRSF" id="PIRSF006334">
    <property type="entry name" value="Cdd_plus_pseudo"/>
    <property type="match status" value="1"/>
</dbReference>
<dbReference type="PANTHER" id="PTHR11644">
    <property type="entry name" value="CYTIDINE DEAMINASE"/>
    <property type="match status" value="1"/>
</dbReference>
<feature type="binding site" evidence="7">
    <location>
        <position position="120"/>
    </location>
    <ligand>
        <name>Zn(2+)</name>
        <dbReference type="ChEBI" id="CHEBI:29105"/>
        <note>catalytic</note>
    </ligand>
</feature>
<reference evidence="10" key="1">
    <citation type="journal article" date="2013" name="Nat. Genet.">
        <title>The Capsella rubella genome and the genomic consequences of rapid mating system evolution.</title>
        <authorList>
            <person name="Slotte T."/>
            <person name="Hazzouri K.M."/>
            <person name="Agren J.A."/>
            <person name="Koenig D."/>
            <person name="Maumus F."/>
            <person name="Guo Y.L."/>
            <person name="Steige K."/>
            <person name="Platts A.E."/>
            <person name="Escobar J.S."/>
            <person name="Newman L.K."/>
            <person name="Wang W."/>
            <person name="Mandakova T."/>
            <person name="Vello E."/>
            <person name="Smith L.M."/>
            <person name="Henz S.R."/>
            <person name="Steffen J."/>
            <person name="Takuno S."/>
            <person name="Brandvain Y."/>
            <person name="Coop G."/>
            <person name="Andolfatto P."/>
            <person name="Hu T.T."/>
            <person name="Blanchette M."/>
            <person name="Clark R.M."/>
            <person name="Quesneville H."/>
            <person name="Nordborg M."/>
            <person name="Gaut B.S."/>
            <person name="Lysak M.A."/>
            <person name="Jenkins J."/>
            <person name="Grimwood J."/>
            <person name="Chapman J."/>
            <person name="Prochnik S."/>
            <person name="Shu S."/>
            <person name="Rokhsar D."/>
            <person name="Schmutz J."/>
            <person name="Weigel D."/>
            <person name="Wright S.I."/>
        </authorList>
    </citation>
    <scope>NUCLEOTIDE SEQUENCE [LARGE SCALE GENOMIC DNA]</scope>
    <source>
        <strain evidence="10">cv. Monte Gargano</strain>
    </source>
</reference>
<dbReference type="FunFam" id="3.40.140.10:FF:000006">
    <property type="entry name" value="Cytidine deaminase"/>
    <property type="match status" value="1"/>
</dbReference>
<evidence type="ECO:0000256" key="1">
    <source>
        <dbReference type="ARBA" id="ARBA00006576"/>
    </source>
</evidence>
<dbReference type="EC" id="3.5.4.5" evidence="3"/>
<comment type="cofactor">
    <cofactor evidence="7">
        <name>Zn(2+)</name>
        <dbReference type="ChEBI" id="CHEBI:29105"/>
    </cofactor>
    <text evidence="7">Binds 1 zinc ion.</text>
</comment>
<evidence type="ECO:0000256" key="2">
    <source>
        <dbReference type="ARBA" id="ARBA00011738"/>
    </source>
</evidence>
<evidence type="ECO:0000259" key="8">
    <source>
        <dbReference type="PROSITE" id="PS51747"/>
    </source>
</evidence>
<protein>
    <recommendedName>
        <fullName evidence="3">cytidine deaminase</fullName>
        <ecNumber evidence="3">3.5.4.5</ecNumber>
    </recommendedName>
</protein>
<dbReference type="PROSITE" id="PS51747">
    <property type="entry name" value="CYT_DCMP_DEAMINASES_2"/>
    <property type="match status" value="2"/>
</dbReference>
<dbReference type="Pfam" id="PF00383">
    <property type="entry name" value="dCMP_cyt_deam_1"/>
    <property type="match status" value="1"/>
</dbReference>
<dbReference type="STRING" id="81985.R0FAW1"/>
<feature type="domain" description="CMP/dCMP-type deaminase" evidence="8">
    <location>
        <begin position="192"/>
        <end position="314"/>
    </location>
</feature>
<evidence type="ECO:0000256" key="7">
    <source>
        <dbReference type="PIRSR" id="PIRSR006334-3"/>
    </source>
</evidence>
<dbReference type="Pfam" id="PF08211">
    <property type="entry name" value="dCMP_cyt_deam_2"/>
    <property type="match status" value="1"/>
</dbReference>